<sequence>MRLIAIDLDGTLLNSRGEVSPQNRQAINHAQKAGIEIAIATGRSYREASEFCRQTGLNAHIITSNGASVHSRQGILLAAVTLARQDVKEILAWLEEHHYYFEVTSENGLYTVQKGITWLDEEISRLAATNPVLYAEDYKGGLKSPDRPLIPVASAALIWEQEMDYYKVFAFTTDAEKLRAGSERFKNQTRLTVVSSLDHNFEIIHRNASKGYGVKVLADSLQISLSEVVAIGDNENDLSMLAAAGYSVAMGNAKDPIKASCSFITRTNDEHGVAHAIYHILGKKIPA</sequence>
<organism evidence="1 2">
    <name type="scientific">Lucifera butyrica</name>
    <dbReference type="NCBI Taxonomy" id="1351585"/>
    <lineage>
        <taxon>Bacteria</taxon>
        <taxon>Bacillati</taxon>
        <taxon>Bacillota</taxon>
        <taxon>Negativicutes</taxon>
        <taxon>Veillonellales</taxon>
        <taxon>Veillonellaceae</taxon>
        <taxon>Lucifera</taxon>
    </lineage>
</organism>
<dbReference type="NCBIfam" id="TIGR00099">
    <property type="entry name" value="Cof-subfamily"/>
    <property type="match status" value="1"/>
</dbReference>
<dbReference type="PANTHER" id="PTHR10000">
    <property type="entry name" value="PHOSPHOSERINE PHOSPHATASE"/>
    <property type="match status" value="1"/>
</dbReference>
<dbReference type="Pfam" id="PF08282">
    <property type="entry name" value="Hydrolase_3"/>
    <property type="match status" value="1"/>
</dbReference>
<keyword evidence="2" id="KW-1185">Reference proteome</keyword>
<dbReference type="AlphaFoldDB" id="A0A498R9M4"/>
<dbReference type="SFLD" id="SFLDG01140">
    <property type="entry name" value="C2.B:_Phosphomannomutase_and_P"/>
    <property type="match status" value="1"/>
</dbReference>
<dbReference type="SUPFAM" id="SSF56784">
    <property type="entry name" value="HAD-like"/>
    <property type="match status" value="1"/>
</dbReference>
<dbReference type="SFLD" id="SFLDS00003">
    <property type="entry name" value="Haloacid_Dehalogenase"/>
    <property type="match status" value="1"/>
</dbReference>
<evidence type="ECO:0000313" key="2">
    <source>
        <dbReference type="Proteomes" id="UP000277811"/>
    </source>
</evidence>
<dbReference type="InterPro" id="IPR036412">
    <property type="entry name" value="HAD-like_sf"/>
</dbReference>
<dbReference type="PROSITE" id="PS01229">
    <property type="entry name" value="COF_2"/>
    <property type="match status" value="1"/>
</dbReference>
<protein>
    <submittedName>
        <fullName evidence="1">Cof protein</fullName>
    </submittedName>
</protein>
<dbReference type="GO" id="GO:0016791">
    <property type="term" value="F:phosphatase activity"/>
    <property type="evidence" value="ECO:0007669"/>
    <property type="project" value="TreeGrafter"/>
</dbReference>
<dbReference type="InterPro" id="IPR006379">
    <property type="entry name" value="HAD-SF_hydro_IIB"/>
</dbReference>
<dbReference type="OrthoDB" id="9806027at2"/>
<gene>
    <name evidence="1" type="ORF">LUCI_2922</name>
</gene>
<dbReference type="PROSITE" id="PS01228">
    <property type="entry name" value="COF_1"/>
    <property type="match status" value="1"/>
</dbReference>
<dbReference type="Gene3D" id="3.40.50.1000">
    <property type="entry name" value="HAD superfamily/HAD-like"/>
    <property type="match status" value="1"/>
</dbReference>
<dbReference type="InterPro" id="IPR000150">
    <property type="entry name" value="Cof"/>
</dbReference>
<dbReference type="GO" id="GO:0000287">
    <property type="term" value="F:magnesium ion binding"/>
    <property type="evidence" value="ECO:0007669"/>
    <property type="project" value="TreeGrafter"/>
</dbReference>
<dbReference type="PANTHER" id="PTHR10000:SF55">
    <property type="entry name" value="5-AMINO-6-(5-PHOSPHO-D-RIBITYLAMINO)URACIL PHOSPHATASE YCSE"/>
    <property type="match status" value="1"/>
</dbReference>
<dbReference type="GO" id="GO:0005829">
    <property type="term" value="C:cytosol"/>
    <property type="evidence" value="ECO:0007669"/>
    <property type="project" value="TreeGrafter"/>
</dbReference>
<dbReference type="Proteomes" id="UP000277811">
    <property type="component" value="Unassembled WGS sequence"/>
</dbReference>
<dbReference type="Gene3D" id="3.30.1240.10">
    <property type="match status" value="1"/>
</dbReference>
<accession>A0A498R9M4</accession>
<dbReference type="SFLD" id="SFLDG01144">
    <property type="entry name" value="C2.B.4:_PGP_Like"/>
    <property type="match status" value="1"/>
</dbReference>
<dbReference type="NCBIfam" id="TIGR01484">
    <property type="entry name" value="HAD-SF-IIB"/>
    <property type="match status" value="1"/>
</dbReference>
<reference evidence="1 2" key="1">
    <citation type="submission" date="2018-06" db="EMBL/GenBank/DDBJ databases">
        <authorList>
            <person name="Strepis N."/>
        </authorList>
    </citation>
    <scope>NUCLEOTIDE SEQUENCE [LARGE SCALE GENOMIC DNA]</scope>
    <source>
        <strain evidence="1">LUCI</strain>
    </source>
</reference>
<evidence type="ECO:0000313" key="1">
    <source>
        <dbReference type="EMBL" id="VBB07657.1"/>
    </source>
</evidence>
<dbReference type="RefSeq" id="WP_122628591.1">
    <property type="nucleotide sequence ID" value="NZ_UPPP01000078.1"/>
</dbReference>
<dbReference type="CDD" id="cd07516">
    <property type="entry name" value="HAD_Pase"/>
    <property type="match status" value="1"/>
</dbReference>
<proteinExistence type="predicted"/>
<name>A0A498R9M4_9FIRM</name>
<dbReference type="InterPro" id="IPR023214">
    <property type="entry name" value="HAD_sf"/>
</dbReference>
<dbReference type="EMBL" id="UPPP01000078">
    <property type="protein sequence ID" value="VBB07657.1"/>
    <property type="molecule type" value="Genomic_DNA"/>
</dbReference>